<accession>A0A645DGC9</accession>
<evidence type="ECO:0000313" key="1">
    <source>
        <dbReference type="EMBL" id="MPM88327.1"/>
    </source>
</evidence>
<proteinExistence type="predicted"/>
<reference evidence="1" key="1">
    <citation type="submission" date="2019-08" db="EMBL/GenBank/DDBJ databases">
        <authorList>
            <person name="Kucharzyk K."/>
            <person name="Murdoch R.W."/>
            <person name="Higgins S."/>
            <person name="Loffler F."/>
        </authorList>
    </citation>
    <scope>NUCLEOTIDE SEQUENCE</scope>
</reference>
<sequence length="290" mass="31516">MGELLLFVVAHTEVLLPNAQRNQPAFAEAPPKVEPLQLRTRLAEKFQLHLLKFADAENEVAGGNFVAEALARLSDAERQLAPGCALHVFEVYEHALRRFRTQIQLGAAVLRHALMGFEHHVKLADIRKVAFPAAGAGDLFFADVGHQRLVWQTVGHHVDAIVLVVLLHKVVGPVAHFTGFAVNERVVEVDHMARGNPNLRVHEDSRVNADIVGTVLHKFAPPGALDVVFQLHAQRAVVPGVGQAPVNFAAGVYKAAPLAQGDDFFHGLVLIGKHKLSLRLPPPGGGFIHT</sequence>
<gene>
    <name evidence="1" type="ORF">SDC9_135429</name>
</gene>
<name>A0A645DGC9_9ZZZZ</name>
<comment type="caution">
    <text evidence="1">The sequence shown here is derived from an EMBL/GenBank/DDBJ whole genome shotgun (WGS) entry which is preliminary data.</text>
</comment>
<organism evidence="1">
    <name type="scientific">bioreactor metagenome</name>
    <dbReference type="NCBI Taxonomy" id="1076179"/>
    <lineage>
        <taxon>unclassified sequences</taxon>
        <taxon>metagenomes</taxon>
        <taxon>ecological metagenomes</taxon>
    </lineage>
</organism>
<protein>
    <submittedName>
        <fullName evidence="1">Uncharacterized protein</fullName>
    </submittedName>
</protein>
<dbReference type="EMBL" id="VSSQ01035960">
    <property type="protein sequence ID" value="MPM88327.1"/>
    <property type="molecule type" value="Genomic_DNA"/>
</dbReference>
<dbReference type="AlphaFoldDB" id="A0A645DGC9"/>